<dbReference type="WBParaSite" id="Minc3s00842g17998">
    <property type="protein sequence ID" value="Minc3s00842g17998"/>
    <property type="gene ID" value="Minc3s00842g17998"/>
</dbReference>
<organism evidence="1 2">
    <name type="scientific">Meloidogyne incognita</name>
    <name type="common">Southern root-knot nematode worm</name>
    <name type="synonym">Oxyuris incognita</name>
    <dbReference type="NCBI Taxonomy" id="6306"/>
    <lineage>
        <taxon>Eukaryota</taxon>
        <taxon>Metazoa</taxon>
        <taxon>Ecdysozoa</taxon>
        <taxon>Nematoda</taxon>
        <taxon>Chromadorea</taxon>
        <taxon>Rhabditida</taxon>
        <taxon>Tylenchina</taxon>
        <taxon>Tylenchomorpha</taxon>
        <taxon>Tylenchoidea</taxon>
        <taxon>Meloidogynidae</taxon>
        <taxon>Meloidogyninae</taxon>
        <taxon>Meloidogyne</taxon>
        <taxon>Meloidogyne incognita group</taxon>
    </lineage>
</organism>
<accession>A0A914LZU0</accession>
<reference evidence="2" key="1">
    <citation type="submission" date="2022-11" db="UniProtKB">
        <authorList>
            <consortium name="WormBaseParasite"/>
        </authorList>
    </citation>
    <scope>IDENTIFICATION</scope>
</reference>
<evidence type="ECO:0000313" key="1">
    <source>
        <dbReference type="Proteomes" id="UP000887563"/>
    </source>
</evidence>
<proteinExistence type="predicted"/>
<keyword evidence="1" id="KW-1185">Reference proteome</keyword>
<sequence>MLAKSKLSKRKSAVIGTKTFSTRKKYSTEIKRSGTSVTSLNGFFTDMRRDCTERCRPGCMESGYGIFSRTCTRCCQSTFCNNFDGRKFLLNDLDVQQLGGIYANKTINVTKTNGELVPKLEKISILLIICISLPLFKEFLNVFTF</sequence>
<dbReference type="AlphaFoldDB" id="A0A914LZU0"/>
<dbReference type="Proteomes" id="UP000887563">
    <property type="component" value="Unplaced"/>
</dbReference>
<name>A0A914LZU0_MELIC</name>
<protein>
    <submittedName>
        <fullName evidence="2">Uncharacterized protein</fullName>
    </submittedName>
</protein>
<evidence type="ECO:0000313" key="2">
    <source>
        <dbReference type="WBParaSite" id="Minc3s00842g17998"/>
    </source>
</evidence>